<gene>
    <name evidence="2" type="ORF">H8K43_05700</name>
</gene>
<evidence type="ECO:0000313" key="2">
    <source>
        <dbReference type="EMBL" id="MBC3931162.1"/>
    </source>
</evidence>
<dbReference type="RefSeq" id="WP_186902930.1">
    <property type="nucleotide sequence ID" value="NZ_JACOGD010000002.1"/>
</dbReference>
<reference evidence="2 3" key="1">
    <citation type="submission" date="2020-08" db="EMBL/GenBank/DDBJ databases">
        <title>Novel species isolated from subtropical streams in China.</title>
        <authorList>
            <person name="Lu H."/>
        </authorList>
    </citation>
    <scope>NUCLEOTIDE SEQUENCE [LARGE SCALE GENOMIC DNA]</scope>
    <source>
        <strain evidence="2 3">CY22W</strain>
    </source>
</reference>
<name>A0ABR7A2U4_9BURK</name>
<evidence type="ECO:0000313" key="3">
    <source>
        <dbReference type="Proteomes" id="UP000654304"/>
    </source>
</evidence>
<dbReference type="PANTHER" id="PTHR43245">
    <property type="entry name" value="BIFUNCTIONAL POLYMYXIN RESISTANCE PROTEIN ARNA"/>
    <property type="match status" value="1"/>
</dbReference>
<protein>
    <submittedName>
        <fullName evidence="2">SDR family oxidoreductase</fullName>
    </submittedName>
</protein>
<dbReference type="SUPFAM" id="SSF51735">
    <property type="entry name" value="NAD(P)-binding Rossmann-fold domains"/>
    <property type="match status" value="1"/>
</dbReference>
<sequence length="319" mass="34831">MNQPVLITGASGFVGQALTAHMLELGYHLVCPTRQPLNTQHTNMQNPVIPGMDAQTDWTDHLHQAGAVIHCAARVHVMHETAGDPLSLFRALNVDASVNLARQAAAAGVKHFIYLSSVKVNGEKSLPGHPLSEKDIAATHDPYGLSKYEAERALLAIGKKTSMAITIVRPPLIYGPGVKANFRSMMQAVRRGIPLPLASISNQRSLLYIGNLTHFLTHCLYHPQAKNAVFQVSDNEDLSTPALLKACAQALQVKPRLFAFPPGWLSLLARILGRRAVADRLCESLQVDIGKARRQLGWEPPFTVAQGLQYTAEHESSRN</sequence>
<organism evidence="2 3">
    <name type="scientific">Undibacterium curvum</name>
    <dbReference type="NCBI Taxonomy" id="2762294"/>
    <lineage>
        <taxon>Bacteria</taxon>
        <taxon>Pseudomonadati</taxon>
        <taxon>Pseudomonadota</taxon>
        <taxon>Betaproteobacteria</taxon>
        <taxon>Burkholderiales</taxon>
        <taxon>Oxalobacteraceae</taxon>
        <taxon>Undibacterium</taxon>
    </lineage>
</organism>
<feature type="domain" description="NAD-dependent epimerase/dehydratase" evidence="1">
    <location>
        <begin position="5"/>
        <end position="226"/>
    </location>
</feature>
<dbReference type="InterPro" id="IPR036291">
    <property type="entry name" value="NAD(P)-bd_dom_sf"/>
</dbReference>
<dbReference type="InterPro" id="IPR001509">
    <property type="entry name" value="Epimerase_deHydtase"/>
</dbReference>
<dbReference type="Pfam" id="PF01370">
    <property type="entry name" value="Epimerase"/>
    <property type="match status" value="1"/>
</dbReference>
<dbReference type="Proteomes" id="UP000654304">
    <property type="component" value="Unassembled WGS sequence"/>
</dbReference>
<dbReference type="EMBL" id="JACOGD010000002">
    <property type="protein sequence ID" value="MBC3931162.1"/>
    <property type="molecule type" value="Genomic_DNA"/>
</dbReference>
<dbReference type="InterPro" id="IPR050177">
    <property type="entry name" value="Lipid_A_modif_metabolic_enz"/>
</dbReference>
<proteinExistence type="predicted"/>
<dbReference type="Gene3D" id="3.40.50.720">
    <property type="entry name" value="NAD(P)-binding Rossmann-like Domain"/>
    <property type="match status" value="1"/>
</dbReference>
<comment type="caution">
    <text evidence="2">The sequence shown here is derived from an EMBL/GenBank/DDBJ whole genome shotgun (WGS) entry which is preliminary data.</text>
</comment>
<dbReference type="CDD" id="cd05232">
    <property type="entry name" value="UDP_G4E_4_SDR_e"/>
    <property type="match status" value="1"/>
</dbReference>
<dbReference type="PANTHER" id="PTHR43245:SF58">
    <property type="entry name" value="BLL5923 PROTEIN"/>
    <property type="match status" value="1"/>
</dbReference>
<evidence type="ECO:0000259" key="1">
    <source>
        <dbReference type="Pfam" id="PF01370"/>
    </source>
</evidence>
<accession>A0ABR7A2U4</accession>
<keyword evidence="3" id="KW-1185">Reference proteome</keyword>